<dbReference type="AlphaFoldDB" id="A0A0A2T783"/>
<dbReference type="InterPro" id="IPR004360">
    <property type="entry name" value="Glyas_Fos-R_dOase_dom"/>
</dbReference>
<dbReference type="PROSITE" id="PS51819">
    <property type="entry name" value="VOC"/>
    <property type="match status" value="1"/>
</dbReference>
<dbReference type="InterPro" id="IPR051332">
    <property type="entry name" value="Fosfomycin_Res_Enzymes"/>
</dbReference>
<dbReference type="Pfam" id="PF00903">
    <property type="entry name" value="Glyoxalase"/>
    <property type="match status" value="1"/>
</dbReference>
<dbReference type="GO" id="GO:0046872">
    <property type="term" value="F:metal ion binding"/>
    <property type="evidence" value="ECO:0007669"/>
    <property type="project" value="UniProtKB-KW"/>
</dbReference>
<dbReference type="eggNOG" id="COG0346">
    <property type="taxonomic scope" value="Bacteria"/>
</dbReference>
<evidence type="ECO:0000313" key="4">
    <source>
        <dbReference type="Proteomes" id="UP000030147"/>
    </source>
</evidence>
<keyword evidence="4" id="KW-1185">Reference proteome</keyword>
<dbReference type="Proteomes" id="UP000030147">
    <property type="component" value="Unassembled WGS sequence"/>
</dbReference>
<dbReference type="RefSeq" id="WP_036823245.1">
    <property type="nucleotide sequence ID" value="NZ_AVBF01000069.1"/>
</dbReference>
<evidence type="ECO:0000313" key="3">
    <source>
        <dbReference type="EMBL" id="KGP71334.1"/>
    </source>
</evidence>
<keyword evidence="1" id="KW-0479">Metal-binding</keyword>
<feature type="domain" description="VOC" evidence="2">
    <location>
        <begin position="5"/>
        <end position="120"/>
    </location>
</feature>
<accession>A0A0A2T783</accession>
<proteinExistence type="predicted"/>
<dbReference type="GO" id="GO:0004462">
    <property type="term" value="F:lactoylglutathione lyase activity"/>
    <property type="evidence" value="ECO:0007669"/>
    <property type="project" value="InterPro"/>
</dbReference>
<keyword evidence="3" id="KW-0808">Transferase</keyword>
<dbReference type="PANTHER" id="PTHR36113">
    <property type="entry name" value="LYASE, PUTATIVE-RELATED-RELATED"/>
    <property type="match status" value="1"/>
</dbReference>
<dbReference type="PROSITE" id="PS00934">
    <property type="entry name" value="GLYOXALASE_I_1"/>
    <property type="match status" value="1"/>
</dbReference>
<dbReference type="SUPFAM" id="SSF54593">
    <property type="entry name" value="Glyoxalase/Bleomycin resistance protein/Dihydroxybiphenyl dioxygenase"/>
    <property type="match status" value="1"/>
</dbReference>
<evidence type="ECO:0000259" key="2">
    <source>
        <dbReference type="PROSITE" id="PS51819"/>
    </source>
</evidence>
<dbReference type="InterPro" id="IPR018146">
    <property type="entry name" value="Glyoxalase_1_CS"/>
</dbReference>
<comment type="caution">
    <text evidence="3">The sequence shown here is derived from an EMBL/GenBank/DDBJ whole genome shotgun (WGS) entry which is preliminary data.</text>
</comment>
<sequence>MKVEGFNHITINVSNLSQSLAFYVDMLGMDLIHKGNYDAYLEWGKAWVCLQERSSYVESSQNQIGFDHVAFTINEINFHEAATYLIEQQVTITRGPTKRGGGWTINFLDPDGTVLELHSATLHDRMQVWE</sequence>
<dbReference type="OrthoDB" id="192739at2"/>
<evidence type="ECO:0000256" key="1">
    <source>
        <dbReference type="ARBA" id="ARBA00022723"/>
    </source>
</evidence>
<dbReference type="InterPro" id="IPR029068">
    <property type="entry name" value="Glyas_Bleomycin-R_OHBP_Dase"/>
</dbReference>
<protein>
    <submittedName>
        <fullName evidence="3">Glutathione transferase</fullName>
    </submittedName>
</protein>
<dbReference type="GO" id="GO:0016740">
    <property type="term" value="F:transferase activity"/>
    <property type="evidence" value="ECO:0007669"/>
    <property type="project" value="UniProtKB-KW"/>
</dbReference>
<dbReference type="Gene3D" id="3.10.180.10">
    <property type="entry name" value="2,3-Dihydroxybiphenyl 1,2-Dioxygenase, domain 1"/>
    <property type="match status" value="1"/>
</dbReference>
<gene>
    <name evidence="3" type="ORF">N782_19930</name>
</gene>
<name>A0A0A2T783_9BACI</name>
<dbReference type="STRING" id="1385514.N782_19930"/>
<organism evidence="3 4">
    <name type="scientific">Pontibacillus yanchengensis Y32</name>
    <dbReference type="NCBI Taxonomy" id="1385514"/>
    <lineage>
        <taxon>Bacteria</taxon>
        <taxon>Bacillati</taxon>
        <taxon>Bacillota</taxon>
        <taxon>Bacilli</taxon>
        <taxon>Bacillales</taxon>
        <taxon>Bacillaceae</taxon>
        <taxon>Pontibacillus</taxon>
    </lineage>
</organism>
<reference evidence="3 4" key="1">
    <citation type="journal article" date="2015" name="Stand. Genomic Sci.">
        <title>High quality draft genome sequence of the moderately halophilic bacterium Pontibacillus yanchengensis Y32(T) and comparison among Pontibacillus genomes.</title>
        <authorList>
            <person name="Huang J."/>
            <person name="Qiao Z.X."/>
            <person name="Tang J.W."/>
            <person name="Wang G."/>
        </authorList>
    </citation>
    <scope>NUCLEOTIDE SEQUENCE [LARGE SCALE GENOMIC DNA]</scope>
    <source>
        <strain evidence="3 4">Y32</strain>
    </source>
</reference>
<dbReference type="EMBL" id="AVBF01000069">
    <property type="protein sequence ID" value="KGP71334.1"/>
    <property type="molecule type" value="Genomic_DNA"/>
</dbReference>
<dbReference type="PANTHER" id="PTHR36113:SF6">
    <property type="entry name" value="FOSFOMYCIN RESISTANCE PROTEIN FOSX"/>
    <property type="match status" value="1"/>
</dbReference>
<dbReference type="InterPro" id="IPR037523">
    <property type="entry name" value="VOC_core"/>
</dbReference>